<dbReference type="PANTHER" id="PTHR36838">
    <property type="entry name" value="AUXIN EFFLUX CARRIER FAMILY PROTEIN"/>
    <property type="match status" value="1"/>
</dbReference>
<feature type="transmembrane region" description="Helical" evidence="7">
    <location>
        <begin position="272"/>
        <end position="293"/>
    </location>
</feature>
<name>A0ABV5HQ56_9VIBR</name>
<evidence type="ECO:0000256" key="6">
    <source>
        <dbReference type="ARBA" id="ARBA00023136"/>
    </source>
</evidence>
<accession>A0ABV5HQ56</accession>
<gene>
    <name evidence="8" type="ORF">ACFFUV_14050</name>
</gene>
<comment type="subcellular location">
    <subcellularLocation>
        <location evidence="1">Membrane</location>
        <topology evidence="1">Multi-pass membrane protein</topology>
    </subcellularLocation>
</comment>
<keyword evidence="3" id="KW-1003">Cell membrane</keyword>
<keyword evidence="6 7" id="KW-0472">Membrane</keyword>
<sequence>MFTAFVAAILPVLIIASVGAILSRKTAYLDDPNLPKLIVNVGMPCLLLYSMLGEHIDFLGMGKLVLASVCTLVAMVVCSLVLLKIMRLPIRFYLPVLVNPNTGNLGIPIAYALLGEQGLAGAVIISSIIEISHFTLGIGLMSGSYSPRQIIANPPVIALAIGAALLGLNVPIPQFLLQVFDMLGSITVPVMLLMLGRSLAHMRVYDTRWVRLFFLSLYRPAIGLAMGWMAAVLWGLSPLHTANLMIACSMPVAVLNYIFATRYNGPVNDVAGLTFLTLPTALVALVVIKLFIIT</sequence>
<dbReference type="Pfam" id="PF03547">
    <property type="entry name" value="Mem_trans"/>
    <property type="match status" value="2"/>
</dbReference>
<evidence type="ECO:0000313" key="8">
    <source>
        <dbReference type="EMBL" id="MFB9136090.1"/>
    </source>
</evidence>
<evidence type="ECO:0000256" key="3">
    <source>
        <dbReference type="ARBA" id="ARBA00022475"/>
    </source>
</evidence>
<dbReference type="RefSeq" id="WP_390193958.1">
    <property type="nucleotide sequence ID" value="NZ_JBHMEP010000004.1"/>
</dbReference>
<feature type="transmembrane region" description="Helical" evidence="7">
    <location>
        <begin position="175"/>
        <end position="196"/>
    </location>
</feature>
<protein>
    <submittedName>
        <fullName evidence="8">AEC family transporter</fullName>
    </submittedName>
</protein>
<evidence type="ECO:0000256" key="5">
    <source>
        <dbReference type="ARBA" id="ARBA00022989"/>
    </source>
</evidence>
<feature type="transmembrane region" description="Helical" evidence="7">
    <location>
        <begin position="217"/>
        <end position="236"/>
    </location>
</feature>
<reference evidence="8 9" key="1">
    <citation type="submission" date="2024-09" db="EMBL/GenBank/DDBJ databases">
        <authorList>
            <person name="Sun Q."/>
            <person name="Mori K."/>
        </authorList>
    </citation>
    <scope>NUCLEOTIDE SEQUENCE [LARGE SCALE GENOMIC DNA]</scope>
    <source>
        <strain evidence="8 9">CECT 8064</strain>
    </source>
</reference>
<dbReference type="EMBL" id="JBHMEP010000004">
    <property type="protein sequence ID" value="MFB9136090.1"/>
    <property type="molecule type" value="Genomic_DNA"/>
</dbReference>
<evidence type="ECO:0000256" key="4">
    <source>
        <dbReference type="ARBA" id="ARBA00022692"/>
    </source>
</evidence>
<keyword evidence="9" id="KW-1185">Reference proteome</keyword>
<organism evidence="8 9">
    <name type="scientific">Vibrio olivae</name>
    <dbReference type="NCBI Taxonomy" id="1243002"/>
    <lineage>
        <taxon>Bacteria</taxon>
        <taxon>Pseudomonadati</taxon>
        <taxon>Pseudomonadota</taxon>
        <taxon>Gammaproteobacteria</taxon>
        <taxon>Vibrionales</taxon>
        <taxon>Vibrionaceae</taxon>
        <taxon>Vibrio</taxon>
    </lineage>
</organism>
<proteinExistence type="predicted"/>
<evidence type="ECO:0000256" key="2">
    <source>
        <dbReference type="ARBA" id="ARBA00022448"/>
    </source>
</evidence>
<keyword evidence="4 7" id="KW-0812">Transmembrane</keyword>
<dbReference type="InterPro" id="IPR004776">
    <property type="entry name" value="Mem_transp_PIN-like"/>
</dbReference>
<evidence type="ECO:0000313" key="9">
    <source>
        <dbReference type="Proteomes" id="UP001589645"/>
    </source>
</evidence>
<evidence type="ECO:0000256" key="7">
    <source>
        <dbReference type="SAM" id="Phobius"/>
    </source>
</evidence>
<feature type="transmembrane region" description="Helical" evidence="7">
    <location>
        <begin position="150"/>
        <end position="169"/>
    </location>
</feature>
<keyword evidence="2" id="KW-0813">Transport</keyword>
<dbReference type="Proteomes" id="UP001589645">
    <property type="component" value="Unassembled WGS sequence"/>
</dbReference>
<keyword evidence="5 7" id="KW-1133">Transmembrane helix</keyword>
<comment type="caution">
    <text evidence="8">The sequence shown here is derived from an EMBL/GenBank/DDBJ whole genome shotgun (WGS) entry which is preliminary data.</text>
</comment>
<dbReference type="PANTHER" id="PTHR36838:SF1">
    <property type="entry name" value="SLR1864 PROTEIN"/>
    <property type="match status" value="1"/>
</dbReference>
<feature type="transmembrane region" description="Helical" evidence="7">
    <location>
        <begin position="33"/>
        <end position="52"/>
    </location>
</feature>
<feature type="transmembrane region" description="Helical" evidence="7">
    <location>
        <begin position="64"/>
        <end position="85"/>
    </location>
</feature>
<evidence type="ECO:0000256" key="1">
    <source>
        <dbReference type="ARBA" id="ARBA00004141"/>
    </source>
</evidence>
<feature type="transmembrane region" description="Helical" evidence="7">
    <location>
        <begin position="242"/>
        <end position="260"/>
    </location>
</feature>